<accession>A0A345P755</accession>
<organism evidence="11 12">
    <name type="scientific">Aquirhabdus parva</name>
    <dbReference type="NCBI Taxonomy" id="2283318"/>
    <lineage>
        <taxon>Bacteria</taxon>
        <taxon>Pseudomonadati</taxon>
        <taxon>Pseudomonadota</taxon>
        <taxon>Gammaproteobacteria</taxon>
        <taxon>Moraxellales</taxon>
        <taxon>Moraxellaceae</taxon>
        <taxon>Aquirhabdus</taxon>
    </lineage>
</organism>
<keyword evidence="5" id="KW-0378">Hydrolase</keyword>
<evidence type="ECO:0000256" key="9">
    <source>
        <dbReference type="PROSITE-ProRule" id="PRU01373"/>
    </source>
</evidence>
<dbReference type="RefSeq" id="WP_114899224.1">
    <property type="nucleotide sequence ID" value="NZ_CP031222.1"/>
</dbReference>
<dbReference type="GO" id="GO:0071972">
    <property type="term" value="F:peptidoglycan L,D-transpeptidase activity"/>
    <property type="evidence" value="ECO:0007669"/>
    <property type="project" value="TreeGrafter"/>
</dbReference>
<feature type="active site" description="Proton donor/acceptor" evidence="9">
    <location>
        <position position="122"/>
    </location>
</feature>
<comment type="similarity">
    <text evidence="2">Belongs to the YkuD family.</text>
</comment>
<name>A0A345P755_9GAMM</name>
<keyword evidence="3" id="KW-0328">Glycosyltransferase</keyword>
<evidence type="ECO:0000256" key="2">
    <source>
        <dbReference type="ARBA" id="ARBA00005992"/>
    </source>
</evidence>
<evidence type="ECO:0000256" key="6">
    <source>
        <dbReference type="ARBA" id="ARBA00022960"/>
    </source>
</evidence>
<evidence type="ECO:0000313" key="11">
    <source>
        <dbReference type="EMBL" id="AXI03114.1"/>
    </source>
</evidence>
<proteinExistence type="inferred from homology"/>
<gene>
    <name evidence="11" type="ORF">HYN46_09850</name>
</gene>
<dbReference type="GO" id="GO:0008360">
    <property type="term" value="P:regulation of cell shape"/>
    <property type="evidence" value="ECO:0007669"/>
    <property type="project" value="UniProtKB-UniRule"/>
</dbReference>
<dbReference type="InterPro" id="IPR050979">
    <property type="entry name" value="LD-transpeptidase"/>
</dbReference>
<evidence type="ECO:0000256" key="7">
    <source>
        <dbReference type="ARBA" id="ARBA00022984"/>
    </source>
</evidence>
<dbReference type="KEGG" id="mbah:HYN46_09850"/>
<dbReference type="GO" id="GO:0005576">
    <property type="term" value="C:extracellular region"/>
    <property type="evidence" value="ECO:0007669"/>
    <property type="project" value="TreeGrafter"/>
</dbReference>
<dbReference type="OrthoDB" id="9787225at2"/>
<comment type="pathway">
    <text evidence="1 9">Cell wall biogenesis; peptidoglycan biosynthesis.</text>
</comment>
<dbReference type="PANTHER" id="PTHR30582:SF24">
    <property type="entry name" value="L,D-TRANSPEPTIDASE ERFK_SRFK-RELATED"/>
    <property type="match status" value="1"/>
</dbReference>
<dbReference type="GO" id="GO:0018104">
    <property type="term" value="P:peptidoglycan-protein cross-linking"/>
    <property type="evidence" value="ECO:0007669"/>
    <property type="project" value="TreeGrafter"/>
</dbReference>
<dbReference type="GO" id="GO:0071555">
    <property type="term" value="P:cell wall organization"/>
    <property type="evidence" value="ECO:0007669"/>
    <property type="project" value="UniProtKB-UniRule"/>
</dbReference>
<feature type="domain" description="L,D-TPase catalytic" evidence="10">
    <location>
        <begin position="2"/>
        <end position="162"/>
    </location>
</feature>
<dbReference type="Proteomes" id="UP000253940">
    <property type="component" value="Chromosome"/>
</dbReference>
<dbReference type="UniPathway" id="UPA00219"/>
<dbReference type="PANTHER" id="PTHR30582">
    <property type="entry name" value="L,D-TRANSPEPTIDASE"/>
    <property type="match status" value="1"/>
</dbReference>
<keyword evidence="7 9" id="KW-0573">Peptidoglycan synthesis</keyword>
<evidence type="ECO:0000256" key="4">
    <source>
        <dbReference type="ARBA" id="ARBA00022679"/>
    </source>
</evidence>
<evidence type="ECO:0000256" key="5">
    <source>
        <dbReference type="ARBA" id="ARBA00022801"/>
    </source>
</evidence>
<dbReference type="Pfam" id="PF03734">
    <property type="entry name" value="YkuD"/>
    <property type="match status" value="1"/>
</dbReference>
<dbReference type="CDD" id="cd16913">
    <property type="entry name" value="YkuD_like"/>
    <property type="match status" value="1"/>
</dbReference>
<evidence type="ECO:0000256" key="3">
    <source>
        <dbReference type="ARBA" id="ARBA00022676"/>
    </source>
</evidence>
<sequence>MPHIEIDIAQQTLTFFGDGQALVYPVSTALNGVGEIEGSERTPRGLHVISEKIGEDLPINAVLRGRQFTGEIYDSLLAEAHPNRDWILTRILWLTGCEPGFNHGVNDDGINVDSHQRYIYIHGTPDSEPMGVAKSHGCIRMHNHELIDLFVRVEEGVTVNIIE</sequence>
<dbReference type="InterPro" id="IPR005490">
    <property type="entry name" value="LD_TPept_cat_dom"/>
</dbReference>
<dbReference type="GO" id="GO:0016757">
    <property type="term" value="F:glycosyltransferase activity"/>
    <property type="evidence" value="ECO:0007669"/>
    <property type="project" value="UniProtKB-KW"/>
</dbReference>
<keyword evidence="8 9" id="KW-0961">Cell wall biogenesis/degradation</keyword>
<dbReference type="PROSITE" id="PS52029">
    <property type="entry name" value="LD_TPASE"/>
    <property type="match status" value="1"/>
</dbReference>
<evidence type="ECO:0000256" key="8">
    <source>
        <dbReference type="ARBA" id="ARBA00023316"/>
    </source>
</evidence>
<evidence type="ECO:0000259" key="10">
    <source>
        <dbReference type="PROSITE" id="PS52029"/>
    </source>
</evidence>
<keyword evidence="6 9" id="KW-0133">Cell shape</keyword>
<feature type="active site" description="Nucleophile" evidence="9">
    <location>
        <position position="138"/>
    </location>
</feature>
<dbReference type="EMBL" id="CP031222">
    <property type="protein sequence ID" value="AXI03114.1"/>
    <property type="molecule type" value="Genomic_DNA"/>
</dbReference>
<evidence type="ECO:0000313" key="12">
    <source>
        <dbReference type="Proteomes" id="UP000253940"/>
    </source>
</evidence>
<dbReference type="Gene3D" id="2.40.440.10">
    <property type="entry name" value="L,D-transpeptidase catalytic domain-like"/>
    <property type="match status" value="1"/>
</dbReference>
<dbReference type="AlphaFoldDB" id="A0A345P755"/>
<dbReference type="SUPFAM" id="SSF141523">
    <property type="entry name" value="L,D-transpeptidase catalytic domain-like"/>
    <property type="match status" value="1"/>
</dbReference>
<evidence type="ECO:0000256" key="1">
    <source>
        <dbReference type="ARBA" id="ARBA00004752"/>
    </source>
</evidence>
<dbReference type="InterPro" id="IPR038063">
    <property type="entry name" value="Transpep_catalytic_dom"/>
</dbReference>
<protein>
    <submittedName>
        <fullName evidence="11">L,D-transpeptidase</fullName>
    </submittedName>
</protein>
<reference evidence="11 12" key="1">
    <citation type="submission" date="2018-07" db="EMBL/GenBank/DDBJ databases">
        <title>Genome sequencing of Moraxellaceae gen. HYN0046.</title>
        <authorList>
            <person name="Kim M."/>
            <person name="Yi H."/>
        </authorList>
    </citation>
    <scope>NUCLEOTIDE SEQUENCE [LARGE SCALE GENOMIC DNA]</scope>
    <source>
        <strain evidence="11 12">HYN0046</strain>
    </source>
</reference>
<keyword evidence="4" id="KW-0808">Transferase</keyword>
<keyword evidence="12" id="KW-1185">Reference proteome</keyword>